<dbReference type="eggNOG" id="ENOG502S6RI">
    <property type="taxonomic scope" value="Eukaryota"/>
</dbReference>
<proteinExistence type="predicted"/>
<dbReference type="VEuPathDB" id="CryptoDB:CMU_028920"/>
<dbReference type="SUPFAM" id="SSF55277">
    <property type="entry name" value="GYF domain"/>
    <property type="match status" value="1"/>
</dbReference>
<dbReference type="InterPro" id="IPR011333">
    <property type="entry name" value="SKP1/BTB/POZ_sf"/>
</dbReference>
<evidence type="ECO:0000313" key="4">
    <source>
        <dbReference type="Proteomes" id="UP000001460"/>
    </source>
</evidence>
<feature type="compositionally biased region" description="Basic and acidic residues" evidence="1">
    <location>
        <begin position="626"/>
        <end position="637"/>
    </location>
</feature>
<dbReference type="InterPro" id="IPR003169">
    <property type="entry name" value="GYF"/>
</dbReference>
<evidence type="ECO:0000259" key="2">
    <source>
        <dbReference type="PROSITE" id="PS50829"/>
    </source>
</evidence>
<name>B6AHX7_CRYMR</name>
<dbReference type="Gene3D" id="3.30.710.10">
    <property type="entry name" value="Potassium Channel Kv1.1, Chain A"/>
    <property type="match status" value="1"/>
</dbReference>
<dbReference type="Proteomes" id="UP000001460">
    <property type="component" value="Unassembled WGS sequence"/>
</dbReference>
<dbReference type="EMBL" id="DS989735">
    <property type="protein sequence ID" value="EEA07818.1"/>
    <property type="molecule type" value="Genomic_DNA"/>
</dbReference>
<dbReference type="PROSITE" id="PS50829">
    <property type="entry name" value="GYF"/>
    <property type="match status" value="1"/>
</dbReference>
<feature type="domain" description="GYF" evidence="2">
    <location>
        <begin position="24"/>
        <end position="76"/>
    </location>
</feature>
<dbReference type="OrthoDB" id="360388at2759"/>
<dbReference type="GeneID" id="6997382"/>
<keyword evidence="4" id="KW-1185">Reference proteome</keyword>
<evidence type="ECO:0000313" key="3">
    <source>
        <dbReference type="EMBL" id="EEA07818.1"/>
    </source>
</evidence>
<feature type="region of interest" description="Disordered" evidence="1">
    <location>
        <begin position="611"/>
        <end position="637"/>
    </location>
</feature>
<gene>
    <name evidence="3" type="ORF">CMU_028920</name>
</gene>
<dbReference type="RefSeq" id="XP_002142167.1">
    <property type="nucleotide sequence ID" value="XM_002142131.1"/>
</dbReference>
<dbReference type="InterPro" id="IPR035445">
    <property type="entry name" value="GYF-like_dom_sf"/>
</dbReference>
<dbReference type="AlphaFoldDB" id="B6AHX7"/>
<protein>
    <recommendedName>
        <fullName evidence="2">GYF domain-containing protein</fullName>
    </recommendedName>
</protein>
<accession>B6AHX7</accession>
<organism evidence="3 4">
    <name type="scientific">Cryptosporidium muris (strain RN66)</name>
    <dbReference type="NCBI Taxonomy" id="441375"/>
    <lineage>
        <taxon>Eukaryota</taxon>
        <taxon>Sar</taxon>
        <taxon>Alveolata</taxon>
        <taxon>Apicomplexa</taxon>
        <taxon>Conoidasida</taxon>
        <taxon>Coccidia</taxon>
        <taxon>Eucoccidiorida</taxon>
        <taxon>Eimeriorina</taxon>
        <taxon>Cryptosporidiidae</taxon>
        <taxon>Cryptosporidium</taxon>
    </lineage>
</organism>
<reference evidence="3" key="1">
    <citation type="submission" date="2008-06" db="EMBL/GenBank/DDBJ databases">
        <authorList>
            <person name="Lorenzi H."/>
            <person name="Inman J."/>
            <person name="Miller J."/>
            <person name="Schobel S."/>
            <person name="Amedeo P."/>
            <person name="Caler E.V."/>
            <person name="da Silva J."/>
        </authorList>
    </citation>
    <scope>NUCLEOTIDE SEQUENCE [LARGE SCALE GENOMIC DNA]</scope>
    <source>
        <strain evidence="3">RN66</strain>
    </source>
</reference>
<evidence type="ECO:0000256" key="1">
    <source>
        <dbReference type="SAM" id="MobiDB-lite"/>
    </source>
</evidence>
<dbReference type="Gene3D" id="3.30.1490.40">
    <property type="match status" value="1"/>
</dbReference>
<sequence length="730" mass="84106">MQQDTTQEKKFLAPIENTEKNNKISQYCFIDDSGKEQGPFNLTQIIGWINQGFFDGKGDILFRDIISSPADRISLQQMLPRLLSEAESYVEKKVSVKKSSNSNIVKEKVVEVDEILVADGKINMLEQESDQHRDLWLIIKPTQKATEIHRQLETTRSNLSVLITGSTKNLNIDIDTSQSKEYNDKEVQLKKSRLCRFAEQFYGNELYDSNHNIMVPTLRIPIHSSLLSMSSPILKESMRSIFEEHYKLREKVTRSDSTEEEKEKSLQNPTITLESDCPAAIQAAIRYMYGYKTEILSLSRLLLVSIWKESRRFEWKNLEEELLMHLFSNKLDILDLIEIAAAAAALSIPKLVDEIVPIIADCASYVLQGPYLALNIQAYIRFISDDNVMLDELQLFCATQQYVRQREMMSIGMWSEQVNRKESSSEIDIYKDIRFDQMSPEELEKIRTSELDSLLLDACLKKLLSNEGKGRLRPWLPNNEYSVGFRNGLYPISLTRRKTSEMDVNGVYLERWAWTTGDPRSVSEMTFAFQIMKTKRGRLRIGVCCTGRPVITEIQSITMSKVFYYDFYIHKFVSAFLGSSIYQCTSRIVSSSEIKRGIFYINYFTEPNKDRNNRNTQDSINNGDILRGDLGKGSKKAENTRGSIFEESVAKGQMYHLVVSIGYYTVLLRIESIDSGEYIENYFNHGFLVEHMEVTKKPYIQTKIFVETIDIGDSFSIPSNSSIVRRLYQI</sequence>